<dbReference type="SUPFAM" id="SSF53774">
    <property type="entry name" value="Glutaminase/Asparaginase"/>
    <property type="match status" value="1"/>
</dbReference>
<dbReference type="PIRSF" id="PIRSF500176">
    <property type="entry name" value="L_ASNase"/>
    <property type="match status" value="1"/>
</dbReference>
<evidence type="ECO:0000313" key="6">
    <source>
        <dbReference type="Proteomes" id="UP000604273"/>
    </source>
</evidence>
<dbReference type="Gene3D" id="3.40.50.1170">
    <property type="entry name" value="L-asparaginase, N-terminal domain"/>
    <property type="match status" value="1"/>
</dbReference>
<dbReference type="InterPro" id="IPR027473">
    <property type="entry name" value="L-asparaginase_C"/>
</dbReference>
<feature type="domain" description="L-asparaginase N-terminal" evidence="4">
    <location>
        <begin position="79"/>
        <end position="245"/>
    </location>
</feature>
<evidence type="ECO:0000313" key="5">
    <source>
        <dbReference type="EMBL" id="KAF4943313.1"/>
    </source>
</evidence>
<comment type="caution">
    <text evidence="5">The sequence shown here is derived from an EMBL/GenBank/DDBJ whole genome shotgun (WGS) entry which is preliminary data.</text>
</comment>
<proteinExistence type="predicted"/>
<dbReference type="SMART" id="SM00870">
    <property type="entry name" value="Asparaginase"/>
    <property type="match status" value="1"/>
</dbReference>
<feature type="binding site" evidence="3">
    <location>
        <position position="136"/>
    </location>
    <ligand>
        <name>substrate</name>
    </ligand>
</feature>
<sequence>MCHYTIFEKICRVCKTCVTSTRSLTSCNLVSRHEDKKYCPKLGKATSKTTTTFKDCQICRIALEQKRQSRLETKKQLPKIAIIATGGTITAKGVLSTDTTNYDVGAFGVEDVIKGIRSFWSGKAEVVISTPFTLDSINLGLRHKISLYGAIMALMDDKDIMGICVLIGTDEMAATANFEDVVIPDGPRKRIAFTGAMRPHTALSADGPGNVVAAVNTLLDLSWTGVVMVMNDKIMRPKGTQKVRNRFEYRPGAFLGEITNFEPRLGQTGSLNFPTHIDISSLSQEDMDAGFPEGVMIPVTADCNAIQLIDAAVSIGAKVILIEAYSTGWLPDDVRGKIAEFANRDDLVIVVTSRHCSATVETTGVEGLIPGGDWMPDQLLPILRLLVRLGYTKEGIQSKIH</sequence>
<accession>A0A8H4SPN2</accession>
<dbReference type="Proteomes" id="UP000604273">
    <property type="component" value="Unassembled WGS sequence"/>
</dbReference>
<dbReference type="AlphaFoldDB" id="A0A8H4SPN2"/>
<protein>
    <recommendedName>
        <fullName evidence="1">asparaginase</fullName>
        <ecNumber evidence="1">3.5.1.1</ecNumber>
    </recommendedName>
</protein>
<organism evidence="5 6">
    <name type="scientific">Fusarium gaditjirri</name>
    <dbReference type="NCBI Taxonomy" id="282569"/>
    <lineage>
        <taxon>Eukaryota</taxon>
        <taxon>Fungi</taxon>
        <taxon>Dikarya</taxon>
        <taxon>Ascomycota</taxon>
        <taxon>Pezizomycotina</taxon>
        <taxon>Sordariomycetes</taxon>
        <taxon>Hypocreomycetidae</taxon>
        <taxon>Hypocreales</taxon>
        <taxon>Nectriaceae</taxon>
        <taxon>Fusarium</taxon>
        <taxon>Fusarium nisikadoi species complex</taxon>
    </lineage>
</organism>
<reference evidence="5" key="1">
    <citation type="journal article" date="2020" name="BMC Genomics">
        <title>Correction to: Identification and distribution of gene clusters required for synthesis of sphingolipid metabolism inhibitors in diverse species of the filamentous fungus Fusarium.</title>
        <authorList>
            <person name="Kim H.S."/>
            <person name="Lohmar J.M."/>
            <person name="Busman M."/>
            <person name="Brown D.W."/>
            <person name="Naumann T.A."/>
            <person name="Divon H.H."/>
            <person name="Lysoe E."/>
            <person name="Uhlig S."/>
            <person name="Proctor R.H."/>
        </authorList>
    </citation>
    <scope>NUCLEOTIDE SEQUENCE</scope>
    <source>
        <strain evidence="5">NRRL 45417</strain>
    </source>
</reference>
<dbReference type="InterPro" id="IPR036152">
    <property type="entry name" value="Asp/glu_Ase-like_sf"/>
</dbReference>
<dbReference type="GO" id="GO:0004067">
    <property type="term" value="F:asparaginase activity"/>
    <property type="evidence" value="ECO:0007669"/>
    <property type="project" value="UniProtKB-UniRule"/>
</dbReference>
<dbReference type="PANTHER" id="PTHR11707">
    <property type="entry name" value="L-ASPARAGINASE"/>
    <property type="match status" value="1"/>
</dbReference>
<dbReference type="InterPro" id="IPR006034">
    <property type="entry name" value="Asparaginase/glutaminase-like"/>
</dbReference>
<dbReference type="GO" id="GO:0009066">
    <property type="term" value="P:aspartate family amino acid metabolic process"/>
    <property type="evidence" value="ECO:0007669"/>
    <property type="project" value="UniProtKB-ARBA"/>
</dbReference>
<gene>
    <name evidence="5" type="ORF">FGADI_13502</name>
</gene>
<dbReference type="InterPro" id="IPR037152">
    <property type="entry name" value="L-asparaginase_N_sf"/>
</dbReference>
<dbReference type="EC" id="3.5.1.1" evidence="1"/>
<feature type="binding site" evidence="3">
    <location>
        <begin position="169"/>
        <end position="170"/>
    </location>
    <ligand>
        <name>substrate</name>
    </ligand>
</feature>
<name>A0A8H4SPN2_9HYPO</name>
<dbReference type="EMBL" id="JABFAI010000584">
    <property type="protein sequence ID" value="KAF4943313.1"/>
    <property type="molecule type" value="Genomic_DNA"/>
</dbReference>
<dbReference type="PIRSF" id="PIRSF001220">
    <property type="entry name" value="L-ASNase_gatD"/>
    <property type="match status" value="1"/>
</dbReference>
<reference evidence="5" key="2">
    <citation type="submission" date="2020-05" db="EMBL/GenBank/DDBJ databases">
        <authorList>
            <person name="Kim H.-S."/>
            <person name="Proctor R.H."/>
            <person name="Brown D.W."/>
        </authorList>
    </citation>
    <scope>NUCLEOTIDE SEQUENCE</scope>
    <source>
        <strain evidence="5">NRRL 45417</strain>
    </source>
</reference>
<dbReference type="Gene3D" id="3.40.50.40">
    <property type="match status" value="1"/>
</dbReference>
<keyword evidence="6" id="KW-1185">Reference proteome</keyword>
<dbReference type="PRINTS" id="PR00139">
    <property type="entry name" value="ASNGLNASE"/>
</dbReference>
<evidence type="ECO:0000259" key="4">
    <source>
        <dbReference type="Pfam" id="PF00710"/>
    </source>
</evidence>
<evidence type="ECO:0000256" key="1">
    <source>
        <dbReference type="ARBA" id="ARBA00012920"/>
    </source>
</evidence>
<dbReference type="PANTHER" id="PTHR11707:SF28">
    <property type="entry name" value="60 KDA LYSOPHOSPHOLIPASE"/>
    <property type="match status" value="1"/>
</dbReference>
<dbReference type="Pfam" id="PF00710">
    <property type="entry name" value="Asparaginase"/>
    <property type="match status" value="1"/>
</dbReference>
<feature type="active site" description="O-isoaspartyl threonine intermediate" evidence="2">
    <location>
        <position position="88"/>
    </location>
</feature>
<dbReference type="InterPro" id="IPR027474">
    <property type="entry name" value="L-asparaginase_N"/>
</dbReference>
<dbReference type="OrthoDB" id="5091939at2759"/>
<evidence type="ECO:0000256" key="2">
    <source>
        <dbReference type="PIRSR" id="PIRSR001220-1"/>
    </source>
</evidence>
<dbReference type="PROSITE" id="PS51732">
    <property type="entry name" value="ASN_GLN_ASE_3"/>
    <property type="match status" value="1"/>
</dbReference>
<evidence type="ECO:0000256" key="3">
    <source>
        <dbReference type="PIRSR" id="PIRSR001220-2"/>
    </source>
</evidence>